<dbReference type="OrthoDB" id="196165at2759"/>
<feature type="compositionally biased region" description="Basic and acidic residues" evidence="3">
    <location>
        <begin position="538"/>
        <end position="549"/>
    </location>
</feature>
<dbReference type="PANTHER" id="PTHR47775">
    <property type="entry name" value="BUD SITE SELECTION PROTEIN 14"/>
    <property type="match status" value="1"/>
</dbReference>
<feature type="compositionally biased region" description="Acidic residues" evidence="3">
    <location>
        <begin position="312"/>
        <end position="349"/>
    </location>
</feature>
<dbReference type="PROSITE" id="PS50200">
    <property type="entry name" value="RA"/>
    <property type="match status" value="1"/>
</dbReference>
<dbReference type="EMBL" id="KZ819603">
    <property type="protein sequence ID" value="PWN36240.1"/>
    <property type="molecule type" value="Genomic_DNA"/>
</dbReference>
<evidence type="ECO:0000256" key="1">
    <source>
        <dbReference type="ARBA" id="ARBA00022443"/>
    </source>
</evidence>
<feature type="compositionally biased region" description="Basic and acidic residues" evidence="3">
    <location>
        <begin position="286"/>
        <end position="296"/>
    </location>
</feature>
<evidence type="ECO:0000313" key="6">
    <source>
        <dbReference type="EMBL" id="PWN36240.1"/>
    </source>
</evidence>
<dbReference type="PROSITE" id="PS50002">
    <property type="entry name" value="SH3"/>
    <property type="match status" value="1"/>
</dbReference>
<feature type="region of interest" description="Disordered" evidence="3">
    <location>
        <begin position="1205"/>
        <end position="1227"/>
    </location>
</feature>
<dbReference type="GeneID" id="37023554"/>
<proteinExistence type="predicted"/>
<reference evidence="6 7" key="1">
    <citation type="journal article" date="2018" name="Mol. Biol. Evol.">
        <title>Broad Genomic Sampling Reveals a Smut Pathogenic Ancestry of the Fungal Clade Ustilaginomycotina.</title>
        <authorList>
            <person name="Kijpornyongpan T."/>
            <person name="Mondo S.J."/>
            <person name="Barry K."/>
            <person name="Sandor L."/>
            <person name="Lee J."/>
            <person name="Lipzen A."/>
            <person name="Pangilinan J."/>
            <person name="LaButti K."/>
            <person name="Hainaut M."/>
            <person name="Henrissat B."/>
            <person name="Grigoriev I.V."/>
            <person name="Spatafora J.W."/>
            <person name="Aime M.C."/>
        </authorList>
    </citation>
    <scope>NUCLEOTIDE SEQUENCE [LARGE SCALE GENOMIC DNA]</scope>
    <source>
        <strain evidence="6 7">MCA 3882</strain>
    </source>
</reference>
<feature type="region of interest" description="Disordered" evidence="3">
    <location>
        <begin position="806"/>
        <end position="844"/>
    </location>
</feature>
<name>A0A316VFC9_9BASI</name>
<dbReference type="GO" id="GO:0008104">
    <property type="term" value="P:intracellular protein localization"/>
    <property type="evidence" value="ECO:0007669"/>
    <property type="project" value="TreeGrafter"/>
</dbReference>
<sequence>MAQPRPVLTVDVNAAQQSSRKAGPSKAMNTHAMASAQAPQANGQQQRQSGTAIRPGDIISEDDLNAQGGFSSDEEGNDGYDVGVNRQQVAGRGAAYGNRQHAQQDYSLDSQDFVDSDSSEGDQYGQEAEEEMGSDEDDGQYDEEDDDELSSSPSIPDENIDFDLVYALHNFIATVEGQATVNKGNSLTLLDDSNSYWWLVRVLRTQEVGYIPAENIETPYERLARLNKHRNVDLTSATDDDHNQVPEGIITSHLVKQRSFGTRGISTHSGKLSALSRRNHGMKPKRLSDVNEDKRGVQFGPPTYLEHSGNEYSDEEDEEGDHDMIEMDEDEDELSEEDDEGAEEEVEEPVDSRVQNQPNSQRSRGAVGAEHMEPDDGMDWDARESERVQRAQEERNAARQAAQNRLATQTEANPSSQQNQQSIQDQAQALQQQQQQMRQQTQQQQLYQQQQAQQQNLQQPGAARSGQPPQARLSLLENNRATDRLSTSTTSSNGSASGFLPSQVQALRTSNDGNAPNVAAITSPESSKRDKRASQRKSRGEDDILEEKQGKKRSGVFSGLFSRSKDKKERKSGHFSNSSLESDPTRASEDSNRQSLTMAGGASSNAGRALQERDRLQQEAYQRQFLHDGRSDARHQRPGSLIATPGSAPMLNVIRVFAGDDIDSAATFKTVLLNQSTTAGELVRQAMQRFRLGAGNEISQYCLTVKLVEGDERILQIGEKPLQVFDELSEAISTSNEMRTIPSVKRSSVGSISSISSNLSLNPAILRLENDFSDDHNVKFYLHRKGQLGGDATMSTLDSNAFGDMSTNTGLSPRGGAVLQLSNDSNPDGSRSSGQLLDPNDSLNNTTQFHRFPLRLLIFPSDLPEGTVFDPQTNALVPKKVLETRGPNALVPGEGVPQDYREKILALPRNITVAEVVEQGLERFGILEGVVEGGDDVEDRSGRRRSKGRIRYGLTIKLQDHERQLQPSSRVLEAFPSAPVMRPASSNRRSKRASTDSAMLLNFVDDLRADDPIFILRQIQRQHHRSARPLSPTENILANRQDERRQAELGTVAPTPSSRAIEEVRGGAAPADLEQQGMSRQEIIAAQRAAARERRAAILGAQPNDENGVDVMLDDRSRLRSSKMLDTGRVRYSFIPVSGEEHDISAIVEDVLRTENASINGLLAAPTRPAMQHGSRTASATTIEDYVSAPGSPIRASPLSLREAHITQPSPGAGSGSQKSVRGGGSSEDAFERLINQSENSNRSVEDKIDQVLSRLNTSSSPVGYGQSSREQRSVPQQRLAGQQAQGGSITSSHDTASPTSGMTHPSVATAPTPLSTLTATAGSVATARQVGSDASTGMSSRGLGNNIGSNMQALSSSSTVGPSGSANRKTPLPSASMTDFGISHLYAVAEAAARRKPARKRPSKSFGSSASVIPEEQDFRPTVAGLFPPQAPYIEDRRIKDAYAPIGKHLNGLEETLDRLLLDAMRLS</sequence>
<feature type="compositionally biased region" description="Basic residues" evidence="3">
    <location>
        <begin position="1395"/>
        <end position="1404"/>
    </location>
</feature>
<dbReference type="Gene3D" id="2.30.30.40">
    <property type="entry name" value="SH3 Domains"/>
    <property type="match status" value="1"/>
</dbReference>
<feature type="region of interest" description="Disordered" evidence="3">
    <location>
        <begin position="111"/>
        <end position="156"/>
    </location>
</feature>
<dbReference type="Pfam" id="PF00788">
    <property type="entry name" value="RA"/>
    <property type="match status" value="1"/>
</dbReference>
<feature type="region of interest" description="Disordered" evidence="3">
    <location>
        <begin position="1257"/>
        <end position="1314"/>
    </location>
</feature>
<dbReference type="Pfam" id="PF00018">
    <property type="entry name" value="SH3_1"/>
    <property type="match status" value="1"/>
</dbReference>
<accession>A0A316VFC9</accession>
<feature type="compositionally biased region" description="Low complexity" evidence="3">
    <location>
        <begin position="417"/>
        <end position="459"/>
    </location>
</feature>
<dbReference type="Gene3D" id="3.10.20.90">
    <property type="entry name" value="Phosphatidylinositol 3-kinase Catalytic Subunit, Chain A, domain 1"/>
    <property type="match status" value="1"/>
</dbReference>
<keyword evidence="7" id="KW-1185">Reference proteome</keyword>
<feature type="compositionally biased region" description="Low complexity" evidence="3">
    <location>
        <begin position="1356"/>
        <end position="1366"/>
    </location>
</feature>
<feature type="region of interest" description="Disordered" evidence="3">
    <location>
        <begin position="1329"/>
        <end position="1376"/>
    </location>
</feature>
<evidence type="ECO:0008006" key="8">
    <source>
        <dbReference type="Google" id="ProtNLM"/>
    </source>
</evidence>
<feature type="compositionally biased region" description="Polar residues" evidence="3">
    <location>
        <begin position="1289"/>
        <end position="1304"/>
    </location>
</feature>
<dbReference type="SMART" id="SM00326">
    <property type="entry name" value="SH3"/>
    <property type="match status" value="1"/>
</dbReference>
<protein>
    <recommendedName>
        <fullName evidence="8">SH3 domain-containing protein</fullName>
    </recommendedName>
</protein>
<feature type="compositionally biased region" description="Acidic residues" evidence="3">
    <location>
        <begin position="127"/>
        <end position="149"/>
    </location>
</feature>
<evidence type="ECO:0000256" key="2">
    <source>
        <dbReference type="PROSITE-ProRule" id="PRU00192"/>
    </source>
</evidence>
<feature type="compositionally biased region" description="Polar residues" evidence="3">
    <location>
        <begin position="353"/>
        <end position="363"/>
    </location>
</feature>
<dbReference type="STRING" id="1280837.A0A316VFC9"/>
<dbReference type="CDD" id="cd17043">
    <property type="entry name" value="RA"/>
    <property type="match status" value="1"/>
</dbReference>
<feature type="compositionally biased region" description="Polar residues" evidence="3">
    <location>
        <begin position="500"/>
        <end position="514"/>
    </location>
</feature>
<dbReference type="GO" id="GO:0051286">
    <property type="term" value="C:cell tip"/>
    <property type="evidence" value="ECO:0007669"/>
    <property type="project" value="TreeGrafter"/>
</dbReference>
<dbReference type="RefSeq" id="XP_025356542.1">
    <property type="nucleotide sequence ID" value="XM_025501773.1"/>
</dbReference>
<dbReference type="GO" id="GO:0007165">
    <property type="term" value="P:signal transduction"/>
    <property type="evidence" value="ECO:0007669"/>
    <property type="project" value="InterPro"/>
</dbReference>
<feature type="region of interest" description="Disordered" evidence="3">
    <location>
        <begin position="260"/>
        <end position="612"/>
    </location>
</feature>
<evidence type="ECO:0000259" key="5">
    <source>
        <dbReference type="PROSITE" id="PS50200"/>
    </source>
</evidence>
<dbReference type="FunFam" id="2.30.30.40:FF:000035">
    <property type="entry name" value="SH3 domain containing protein"/>
    <property type="match status" value="1"/>
</dbReference>
<dbReference type="InterPro" id="IPR053039">
    <property type="entry name" value="Polarity_Bud-Selection_Reg"/>
</dbReference>
<gene>
    <name evidence="6" type="ORF">FA14DRAFT_190143</name>
</gene>
<dbReference type="SMART" id="SM00314">
    <property type="entry name" value="RA"/>
    <property type="match status" value="1"/>
</dbReference>
<feature type="domain" description="SH3" evidence="4">
    <location>
        <begin position="160"/>
        <end position="221"/>
    </location>
</feature>
<dbReference type="InParanoid" id="A0A316VFC9"/>
<feature type="compositionally biased region" description="Basic and acidic residues" evidence="3">
    <location>
        <begin position="583"/>
        <end position="592"/>
    </location>
</feature>
<dbReference type="InterPro" id="IPR001452">
    <property type="entry name" value="SH3_domain"/>
</dbReference>
<feature type="compositionally biased region" description="Polar residues" evidence="3">
    <location>
        <begin position="820"/>
        <end position="844"/>
    </location>
</feature>
<evidence type="ECO:0000259" key="4">
    <source>
        <dbReference type="PROSITE" id="PS50002"/>
    </source>
</evidence>
<keyword evidence="1 2" id="KW-0728">SH3 domain</keyword>
<feature type="compositionally biased region" description="Basic and acidic residues" evidence="3">
    <location>
        <begin position="370"/>
        <end position="397"/>
    </location>
</feature>
<feature type="compositionally biased region" description="Polar residues" evidence="3">
    <location>
        <begin position="1257"/>
        <end position="1277"/>
    </location>
</feature>
<feature type="compositionally biased region" description="Low complexity" evidence="3">
    <location>
        <begin position="34"/>
        <end position="48"/>
    </location>
</feature>
<feature type="compositionally biased region" description="Polar residues" evidence="3">
    <location>
        <begin position="406"/>
        <end position="416"/>
    </location>
</feature>
<dbReference type="SUPFAM" id="SSF50044">
    <property type="entry name" value="SH3-domain"/>
    <property type="match status" value="1"/>
</dbReference>
<dbReference type="Proteomes" id="UP000245771">
    <property type="component" value="Unassembled WGS sequence"/>
</dbReference>
<feature type="region of interest" description="Disordered" evidence="3">
    <location>
        <begin position="1394"/>
        <end position="1414"/>
    </location>
</feature>
<feature type="domain" description="Ras-associating" evidence="5">
    <location>
        <begin position="653"/>
        <end position="787"/>
    </location>
</feature>
<dbReference type="GO" id="GO:0030950">
    <property type="term" value="P:establishment or maintenance of actin cytoskeleton polarity"/>
    <property type="evidence" value="ECO:0007669"/>
    <property type="project" value="TreeGrafter"/>
</dbReference>
<feature type="compositionally biased region" description="Low complexity" evidence="3">
    <location>
        <begin position="486"/>
        <end position="498"/>
    </location>
</feature>
<feature type="compositionally biased region" description="Polar residues" evidence="3">
    <location>
        <begin position="1333"/>
        <end position="1355"/>
    </location>
</feature>
<dbReference type="GO" id="GO:0015630">
    <property type="term" value="C:microtubule cytoskeleton"/>
    <property type="evidence" value="ECO:0007669"/>
    <property type="project" value="TreeGrafter"/>
</dbReference>
<dbReference type="InterPro" id="IPR029071">
    <property type="entry name" value="Ubiquitin-like_domsf"/>
</dbReference>
<evidence type="ECO:0000256" key="3">
    <source>
        <dbReference type="SAM" id="MobiDB-lite"/>
    </source>
</evidence>
<feature type="region of interest" description="Disordered" evidence="3">
    <location>
        <begin position="1"/>
        <end position="86"/>
    </location>
</feature>
<feature type="compositionally biased region" description="Polar residues" evidence="3">
    <location>
        <begin position="593"/>
        <end position="606"/>
    </location>
</feature>
<dbReference type="InterPro" id="IPR036028">
    <property type="entry name" value="SH3-like_dom_sf"/>
</dbReference>
<organism evidence="6 7">
    <name type="scientific">Meira miltonrushii</name>
    <dbReference type="NCBI Taxonomy" id="1280837"/>
    <lineage>
        <taxon>Eukaryota</taxon>
        <taxon>Fungi</taxon>
        <taxon>Dikarya</taxon>
        <taxon>Basidiomycota</taxon>
        <taxon>Ustilaginomycotina</taxon>
        <taxon>Exobasidiomycetes</taxon>
        <taxon>Exobasidiales</taxon>
        <taxon>Brachybasidiaceae</taxon>
        <taxon>Meira</taxon>
    </lineage>
</organism>
<dbReference type="InterPro" id="IPR000159">
    <property type="entry name" value="RA_dom"/>
</dbReference>
<dbReference type="SUPFAM" id="SSF54236">
    <property type="entry name" value="Ubiquitin-like"/>
    <property type="match status" value="1"/>
</dbReference>
<dbReference type="PANTHER" id="PTHR47775:SF1">
    <property type="entry name" value="BUD SITE SELECTION PROTEIN 14"/>
    <property type="match status" value="1"/>
</dbReference>
<evidence type="ECO:0000313" key="7">
    <source>
        <dbReference type="Proteomes" id="UP000245771"/>
    </source>
</evidence>